<evidence type="ECO:0000313" key="2">
    <source>
        <dbReference type="Proteomes" id="UP000294692"/>
    </source>
</evidence>
<evidence type="ECO:0000313" key="1">
    <source>
        <dbReference type="EMBL" id="TCU92568.1"/>
    </source>
</evidence>
<reference evidence="1 2" key="1">
    <citation type="submission" date="2019-03" db="EMBL/GenBank/DDBJ databases">
        <title>Genomic Encyclopedia of Type Strains, Phase IV (KMG-IV): sequencing the most valuable type-strain genomes for metagenomic binning, comparative biology and taxonomic classification.</title>
        <authorList>
            <person name="Goeker M."/>
        </authorList>
    </citation>
    <scope>NUCLEOTIDE SEQUENCE [LARGE SCALE GENOMIC DNA]</scope>
    <source>
        <strain evidence="1 2">DSM 100048</strain>
    </source>
</reference>
<keyword evidence="2" id="KW-1185">Reference proteome</keyword>
<name>A0A4R3UQE4_9BURK</name>
<protein>
    <submittedName>
        <fullName evidence="1">Uncharacterized protein</fullName>
    </submittedName>
</protein>
<accession>A0A4R3UQE4</accession>
<sequence>MQTLKTLPPDERTGGFGWVQRDWLGADSIVPNSDKYVIAEQVRTQMTAVLRGSQSSVRIALRGYVVPVGRSDLADVIHEQMLQQSGVIADMVAALDGCQSAAHRASVAFDAAVVTLAHETARRLRYE</sequence>
<proteinExistence type="predicted"/>
<dbReference type="AlphaFoldDB" id="A0A4R3UQE4"/>
<dbReference type="RefSeq" id="WP_132478240.1">
    <property type="nucleotide sequence ID" value="NZ_SMBX01000014.1"/>
</dbReference>
<organism evidence="1 2">
    <name type="scientific">Paracandidimonas soli</name>
    <dbReference type="NCBI Taxonomy" id="1917182"/>
    <lineage>
        <taxon>Bacteria</taxon>
        <taxon>Pseudomonadati</taxon>
        <taxon>Pseudomonadota</taxon>
        <taxon>Betaproteobacteria</taxon>
        <taxon>Burkholderiales</taxon>
        <taxon>Alcaligenaceae</taxon>
        <taxon>Paracandidimonas</taxon>
    </lineage>
</organism>
<dbReference type="EMBL" id="SMBX01000014">
    <property type="protein sequence ID" value="TCU92568.1"/>
    <property type="molecule type" value="Genomic_DNA"/>
</dbReference>
<comment type="caution">
    <text evidence="1">The sequence shown here is derived from an EMBL/GenBank/DDBJ whole genome shotgun (WGS) entry which is preliminary data.</text>
</comment>
<dbReference type="Proteomes" id="UP000294692">
    <property type="component" value="Unassembled WGS sequence"/>
</dbReference>
<gene>
    <name evidence="1" type="ORF">EV686_1145</name>
</gene>